<keyword evidence="9" id="KW-1185">Reference proteome</keyword>
<dbReference type="Gene3D" id="1.10.10.10">
    <property type="entry name" value="Winged helix-like DNA-binding domain superfamily/Winged helix DNA-binding domain"/>
    <property type="match status" value="1"/>
</dbReference>
<dbReference type="PANTHER" id="PTHR30346:SF30">
    <property type="entry name" value="SMALL NEUTRAL PROTEASE REGULATORY PROTEIN"/>
    <property type="match status" value="1"/>
</dbReference>
<evidence type="ECO:0000256" key="4">
    <source>
        <dbReference type="ARBA" id="ARBA00023163"/>
    </source>
</evidence>
<evidence type="ECO:0000256" key="1">
    <source>
        <dbReference type="ARBA" id="ARBA00009437"/>
    </source>
</evidence>
<dbReference type="SUPFAM" id="SSF53850">
    <property type="entry name" value="Periplasmic binding protein-like II"/>
    <property type="match status" value="1"/>
</dbReference>
<dbReference type="PROSITE" id="PS50931">
    <property type="entry name" value="HTH_LYSR"/>
    <property type="match status" value="1"/>
</dbReference>
<dbReference type="EMBL" id="CP072788">
    <property type="protein sequence ID" value="QTR04424.1"/>
    <property type="molecule type" value="Genomic_DNA"/>
</dbReference>
<reference evidence="7" key="2">
    <citation type="submission" date="2021-04" db="EMBL/GenBank/DDBJ databases">
        <title>Saccharothrix algeriensis WGS.</title>
        <authorList>
            <person name="Stuskova K."/>
            <person name="Hakalova E."/>
            <person name="Tebbal A.B."/>
            <person name="Eichmeier A."/>
        </authorList>
    </citation>
    <scope>NUCLEOTIDE SEQUENCE</scope>
    <source>
        <strain evidence="7">NRRL B-24137</strain>
    </source>
</reference>
<proteinExistence type="inferred from homology"/>
<evidence type="ECO:0000259" key="5">
    <source>
        <dbReference type="PROSITE" id="PS50931"/>
    </source>
</evidence>
<evidence type="ECO:0000313" key="9">
    <source>
        <dbReference type="Proteomes" id="UP001195724"/>
    </source>
</evidence>
<dbReference type="Proteomes" id="UP001195724">
    <property type="component" value="Unassembled WGS sequence"/>
</dbReference>
<dbReference type="GO" id="GO:0003700">
    <property type="term" value="F:DNA-binding transcription factor activity"/>
    <property type="evidence" value="ECO:0007669"/>
    <property type="project" value="InterPro"/>
</dbReference>
<dbReference type="Gene3D" id="3.40.190.290">
    <property type="match status" value="1"/>
</dbReference>
<evidence type="ECO:0000313" key="8">
    <source>
        <dbReference type="Proteomes" id="UP000671828"/>
    </source>
</evidence>
<keyword evidence="3 6" id="KW-0238">DNA-binding</keyword>
<dbReference type="PANTHER" id="PTHR30346">
    <property type="entry name" value="TRANSCRIPTIONAL DUAL REGULATOR HCAR-RELATED"/>
    <property type="match status" value="1"/>
</dbReference>
<reference evidence="6 9" key="1">
    <citation type="submission" date="2021-01" db="EMBL/GenBank/DDBJ databases">
        <title>Sequencing the genomes of 1000 actinobacteria strains.</title>
        <authorList>
            <person name="Klenk H.-P."/>
        </authorList>
    </citation>
    <scope>NUCLEOTIDE SEQUENCE [LARGE SCALE GENOMIC DNA]</scope>
    <source>
        <strain evidence="6 9">DSM 44581</strain>
    </source>
</reference>
<sequence length="327" mass="34371">MELELRHFRLVCAVADAGSITRAAAVLGLAQPAVTTQLRRIEQSVGGALFERGRRGSRPTALGELVLARAKVLLSTASGLREDIARLAADSGSAPTRLRLGGATGRVLGGLVHQLTAGHPELEVTTQVSWSVEELAAMAAEGRVDFTVAGVCGDQRPPGGPGMTWRALSVEPVWVLLSARHPLAAREEVDLAELAHEHWAGPPGDGCLADCLVAACSRAGFTPLSIKEADVVSCVELVEKGDVVGVAQPLVRGIPGLVAVAIAGSPLRWRTLIGWHAANPAAAFADRVVAAARAAYRDIVARQPRYTRFLERNPEFGEEPPGAGVVR</sequence>
<dbReference type="Pfam" id="PF03466">
    <property type="entry name" value="LysR_substrate"/>
    <property type="match status" value="1"/>
</dbReference>
<keyword evidence="2" id="KW-0805">Transcription regulation</keyword>
<dbReference type="RefSeq" id="WP_204841260.1">
    <property type="nucleotide sequence ID" value="NZ_JAFBCL010000001.1"/>
</dbReference>
<dbReference type="InterPro" id="IPR036388">
    <property type="entry name" value="WH-like_DNA-bd_sf"/>
</dbReference>
<comment type="similarity">
    <text evidence="1">Belongs to the LysR transcriptional regulatory family.</text>
</comment>
<keyword evidence="4" id="KW-0804">Transcription</keyword>
<dbReference type="Proteomes" id="UP000671828">
    <property type="component" value="Chromosome"/>
</dbReference>
<dbReference type="GO" id="GO:0032993">
    <property type="term" value="C:protein-DNA complex"/>
    <property type="evidence" value="ECO:0007669"/>
    <property type="project" value="TreeGrafter"/>
</dbReference>
<gene>
    <name evidence="7" type="ORF">J7S33_05910</name>
    <name evidence="6" type="ORF">JOE68_001130</name>
</gene>
<evidence type="ECO:0000313" key="7">
    <source>
        <dbReference type="EMBL" id="QTR04424.1"/>
    </source>
</evidence>
<dbReference type="GO" id="GO:0003677">
    <property type="term" value="F:DNA binding"/>
    <property type="evidence" value="ECO:0007669"/>
    <property type="project" value="UniProtKB-KW"/>
</dbReference>
<evidence type="ECO:0000256" key="2">
    <source>
        <dbReference type="ARBA" id="ARBA00023015"/>
    </source>
</evidence>
<dbReference type="InterPro" id="IPR036390">
    <property type="entry name" value="WH_DNA-bd_sf"/>
</dbReference>
<dbReference type="CDD" id="cd08414">
    <property type="entry name" value="PBP2_LTTR_aromatics_like"/>
    <property type="match status" value="1"/>
</dbReference>
<evidence type="ECO:0000256" key="3">
    <source>
        <dbReference type="ARBA" id="ARBA00023125"/>
    </source>
</evidence>
<feature type="domain" description="HTH lysR-type" evidence="5">
    <location>
        <begin position="3"/>
        <end position="60"/>
    </location>
</feature>
<dbReference type="InterPro" id="IPR005119">
    <property type="entry name" value="LysR_subst-bd"/>
</dbReference>
<protein>
    <submittedName>
        <fullName evidence="6">DNA-binding transcriptional LysR family regulator</fullName>
    </submittedName>
    <submittedName>
        <fullName evidence="7">LysR family transcriptional regulator</fullName>
    </submittedName>
</protein>
<dbReference type="Pfam" id="PF00126">
    <property type="entry name" value="HTH_1"/>
    <property type="match status" value="1"/>
</dbReference>
<dbReference type="InterPro" id="IPR000847">
    <property type="entry name" value="LysR_HTH_N"/>
</dbReference>
<evidence type="ECO:0000313" key="6">
    <source>
        <dbReference type="EMBL" id="MBM7810265.1"/>
    </source>
</evidence>
<name>A0A8T8I356_9PSEU</name>
<dbReference type="SUPFAM" id="SSF46785">
    <property type="entry name" value="Winged helix' DNA-binding domain"/>
    <property type="match status" value="1"/>
</dbReference>
<dbReference type="AlphaFoldDB" id="A0A8T8I356"/>
<dbReference type="EMBL" id="JAFBCL010000001">
    <property type="protein sequence ID" value="MBM7810265.1"/>
    <property type="molecule type" value="Genomic_DNA"/>
</dbReference>
<dbReference type="PRINTS" id="PR00039">
    <property type="entry name" value="HTHLYSR"/>
</dbReference>
<organism evidence="7 8">
    <name type="scientific">Saccharothrix algeriensis</name>
    <dbReference type="NCBI Taxonomy" id="173560"/>
    <lineage>
        <taxon>Bacteria</taxon>
        <taxon>Bacillati</taxon>
        <taxon>Actinomycetota</taxon>
        <taxon>Actinomycetes</taxon>
        <taxon>Pseudonocardiales</taxon>
        <taxon>Pseudonocardiaceae</taxon>
        <taxon>Saccharothrix</taxon>
    </lineage>
</organism>
<accession>A0A8T8I356</accession>